<organism evidence="1">
    <name type="scientific">marine sediment metagenome</name>
    <dbReference type="NCBI Taxonomy" id="412755"/>
    <lineage>
        <taxon>unclassified sequences</taxon>
        <taxon>metagenomes</taxon>
        <taxon>ecological metagenomes</taxon>
    </lineage>
</organism>
<sequence>MGHTIRPMTEEELEEFAYLAALEGLENDAAVRQSHDRTLMLTELSEYDLAHMQEIIKEDMGTWFHAKLLRALHELLREADGNNLRRLRLAYPGTCAAYMAWYNGRIPTA</sequence>
<proteinExistence type="predicted"/>
<name>A0A0F9N9A1_9ZZZZ</name>
<dbReference type="EMBL" id="LAZR01004450">
    <property type="protein sequence ID" value="KKN08487.1"/>
    <property type="molecule type" value="Genomic_DNA"/>
</dbReference>
<evidence type="ECO:0000313" key="1">
    <source>
        <dbReference type="EMBL" id="KKN08487.1"/>
    </source>
</evidence>
<dbReference type="AlphaFoldDB" id="A0A0F9N9A1"/>
<reference evidence="1" key="1">
    <citation type="journal article" date="2015" name="Nature">
        <title>Complex archaea that bridge the gap between prokaryotes and eukaryotes.</title>
        <authorList>
            <person name="Spang A."/>
            <person name="Saw J.H."/>
            <person name="Jorgensen S.L."/>
            <person name="Zaremba-Niedzwiedzka K."/>
            <person name="Martijn J."/>
            <person name="Lind A.E."/>
            <person name="van Eijk R."/>
            <person name="Schleper C."/>
            <person name="Guy L."/>
            <person name="Ettema T.J."/>
        </authorList>
    </citation>
    <scope>NUCLEOTIDE SEQUENCE</scope>
</reference>
<comment type="caution">
    <text evidence="1">The sequence shown here is derived from an EMBL/GenBank/DDBJ whole genome shotgun (WGS) entry which is preliminary data.</text>
</comment>
<protein>
    <submittedName>
        <fullName evidence="1">Uncharacterized protein</fullName>
    </submittedName>
</protein>
<accession>A0A0F9N9A1</accession>
<gene>
    <name evidence="1" type="ORF">LCGC14_1056050</name>
</gene>